<dbReference type="InterPro" id="IPR008271">
    <property type="entry name" value="Ser/Thr_kinase_AS"/>
</dbReference>
<keyword evidence="2" id="KW-0547">Nucleotide-binding</keyword>
<keyword evidence="4" id="KW-0067">ATP-binding</keyword>
<dbReference type="GO" id="GO:0008545">
    <property type="term" value="F:JUN kinase kinase activity"/>
    <property type="evidence" value="ECO:0007669"/>
    <property type="project" value="TreeGrafter"/>
</dbReference>
<dbReference type="Gene3D" id="1.10.510.10">
    <property type="entry name" value="Transferase(Phosphotransferase) domain 1"/>
    <property type="match status" value="1"/>
</dbReference>
<dbReference type="Proteomes" id="UP000887540">
    <property type="component" value="Unplaced"/>
</dbReference>
<evidence type="ECO:0000256" key="5">
    <source>
        <dbReference type="ARBA" id="ARBA00038035"/>
    </source>
</evidence>
<dbReference type="Pfam" id="PF00069">
    <property type="entry name" value="Pkinase"/>
    <property type="match status" value="1"/>
</dbReference>
<evidence type="ECO:0000256" key="1">
    <source>
        <dbReference type="ARBA" id="ARBA00022679"/>
    </source>
</evidence>
<dbReference type="PROSITE" id="PS50011">
    <property type="entry name" value="PROTEIN_KINASE_DOM"/>
    <property type="match status" value="1"/>
</dbReference>
<keyword evidence="1" id="KW-0808">Transferase</keyword>
<name>A0A914CFF1_9BILA</name>
<dbReference type="EC" id="2.7.12.2" evidence="6"/>
<dbReference type="SUPFAM" id="SSF56112">
    <property type="entry name" value="Protein kinase-like (PK-like)"/>
    <property type="match status" value="1"/>
</dbReference>
<dbReference type="PANTHER" id="PTHR48013">
    <property type="entry name" value="DUAL SPECIFICITY MITOGEN-ACTIVATED PROTEIN KINASE KINASE 5-RELATED"/>
    <property type="match status" value="1"/>
</dbReference>
<sequence>MKSNKNNYLELGLTDQQLESTIQDILNNHTLSAEDLHNNVLVCNDYNDTIVSDFINTINNHSLNNALIACKNIQIIHRDVKPLNILLNRTGEIKLCDFGVSRILQDSLATTVVGTMAYWPPERFTGEEGKFDIRHDVWSLGIALVETALGSYPLSENSSFDASFTEIQNNIKNLKPDKFDVQLKHYSNDTMEFIHFCLRDIDNRPKYDGLTHTNFYQIYSEKKTPLDVAKIMNSIEESSEPRAKNQKPSDNLDTIPFLRHI</sequence>
<dbReference type="SMART" id="SM00220">
    <property type="entry name" value="S_TKc"/>
    <property type="match status" value="1"/>
</dbReference>
<evidence type="ECO:0000313" key="10">
    <source>
        <dbReference type="WBParaSite" id="ACRNAN_scaffold10162.g15255.t1"/>
    </source>
</evidence>
<organism evidence="9 10">
    <name type="scientific">Acrobeloides nanus</name>
    <dbReference type="NCBI Taxonomy" id="290746"/>
    <lineage>
        <taxon>Eukaryota</taxon>
        <taxon>Metazoa</taxon>
        <taxon>Ecdysozoa</taxon>
        <taxon>Nematoda</taxon>
        <taxon>Chromadorea</taxon>
        <taxon>Rhabditida</taxon>
        <taxon>Tylenchina</taxon>
        <taxon>Cephalobomorpha</taxon>
        <taxon>Cephaloboidea</taxon>
        <taxon>Cephalobidae</taxon>
        <taxon>Acrobeloides</taxon>
    </lineage>
</organism>
<evidence type="ECO:0000259" key="8">
    <source>
        <dbReference type="PROSITE" id="PS50011"/>
    </source>
</evidence>
<evidence type="ECO:0000256" key="6">
    <source>
        <dbReference type="ARBA" id="ARBA00038999"/>
    </source>
</evidence>
<dbReference type="WBParaSite" id="ACRNAN_scaffold10162.g15255.t1">
    <property type="protein sequence ID" value="ACRNAN_scaffold10162.g15255.t1"/>
    <property type="gene ID" value="ACRNAN_scaffold10162.g15255"/>
</dbReference>
<feature type="region of interest" description="Disordered" evidence="7">
    <location>
        <begin position="237"/>
        <end position="261"/>
    </location>
</feature>
<evidence type="ECO:0000256" key="3">
    <source>
        <dbReference type="ARBA" id="ARBA00022777"/>
    </source>
</evidence>
<comment type="similarity">
    <text evidence="5">Belongs to the protein kinase superfamily. STE Ser/Thr protein kinase family. MAP kinase kinase subfamily.</text>
</comment>
<dbReference type="InterPro" id="IPR011009">
    <property type="entry name" value="Kinase-like_dom_sf"/>
</dbReference>
<evidence type="ECO:0000256" key="7">
    <source>
        <dbReference type="SAM" id="MobiDB-lite"/>
    </source>
</evidence>
<dbReference type="PROSITE" id="PS00108">
    <property type="entry name" value="PROTEIN_KINASE_ST"/>
    <property type="match status" value="1"/>
</dbReference>
<dbReference type="PANTHER" id="PTHR48013:SF15">
    <property type="entry name" value="DUAL SPECIFICITY MITOGEN-ACTIVATED PROTEIN KINASE KINASE 4"/>
    <property type="match status" value="1"/>
</dbReference>
<proteinExistence type="inferred from homology"/>
<evidence type="ECO:0000313" key="9">
    <source>
        <dbReference type="Proteomes" id="UP000887540"/>
    </source>
</evidence>
<dbReference type="AlphaFoldDB" id="A0A914CFF1"/>
<evidence type="ECO:0000256" key="2">
    <source>
        <dbReference type="ARBA" id="ARBA00022741"/>
    </source>
</evidence>
<feature type="domain" description="Protein kinase" evidence="8">
    <location>
        <begin position="1"/>
        <end position="215"/>
    </location>
</feature>
<keyword evidence="3" id="KW-0418">Kinase</keyword>
<protein>
    <recommendedName>
        <fullName evidence="6">mitogen-activated protein kinase kinase</fullName>
        <ecNumber evidence="6">2.7.12.2</ecNumber>
    </recommendedName>
</protein>
<dbReference type="GO" id="GO:0005524">
    <property type="term" value="F:ATP binding"/>
    <property type="evidence" value="ECO:0007669"/>
    <property type="project" value="UniProtKB-KW"/>
</dbReference>
<reference evidence="10" key="1">
    <citation type="submission" date="2022-11" db="UniProtKB">
        <authorList>
            <consortium name="WormBaseParasite"/>
        </authorList>
    </citation>
    <scope>IDENTIFICATION</scope>
</reference>
<accession>A0A914CFF1</accession>
<keyword evidence="9" id="KW-1185">Reference proteome</keyword>
<dbReference type="InterPro" id="IPR000719">
    <property type="entry name" value="Prot_kinase_dom"/>
</dbReference>
<evidence type="ECO:0000256" key="4">
    <source>
        <dbReference type="ARBA" id="ARBA00022840"/>
    </source>
</evidence>